<evidence type="ECO:0000256" key="7">
    <source>
        <dbReference type="ARBA" id="ARBA00023002"/>
    </source>
</evidence>
<dbReference type="GO" id="GO:0016151">
    <property type="term" value="F:nickel cation binding"/>
    <property type="evidence" value="ECO:0007669"/>
    <property type="project" value="UniProtKB-UniRule"/>
</dbReference>
<comment type="catalytic activity">
    <reaction evidence="11">
        <text>1,2-dihydroxy-5-(methylsulfanyl)pent-1-en-3-one + O2 = 3-(methylsulfanyl)propanoate + CO + formate + 2 H(+)</text>
        <dbReference type="Rhea" id="RHEA:14161"/>
        <dbReference type="ChEBI" id="CHEBI:15378"/>
        <dbReference type="ChEBI" id="CHEBI:15379"/>
        <dbReference type="ChEBI" id="CHEBI:15740"/>
        <dbReference type="ChEBI" id="CHEBI:17245"/>
        <dbReference type="ChEBI" id="CHEBI:49016"/>
        <dbReference type="ChEBI" id="CHEBI:49252"/>
        <dbReference type="EC" id="1.13.11.53"/>
    </reaction>
</comment>
<dbReference type="EC" id="1.13.11.53" evidence="11"/>
<dbReference type="GO" id="GO:0005634">
    <property type="term" value="C:nucleus"/>
    <property type="evidence" value="ECO:0007669"/>
    <property type="project" value="UniProtKB-SubCell"/>
</dbReference>
<dbReference type="PANTHER" id="PTHR23418">
    <property type="entry name" value="ACIREDUCTONE DIOXYGENASE"/>
    <property type="match status" value="1"/>
</dbReference>
<evidence type="ECO:0000256" key="5">
    <source>
        <dbReference type="ARBA" id="ARBA00022723"/>
    </source>
</evidence>
<dbReference type="GO" id="GO:0010309">
    <property type="term" value="F:acireductone dioxygenase [iron(II)-requiring] activity"/>
    <property type="evidence" value="ECO:0007669"/>
    <property type="project" value="UniProtKB-UniRule"/>
</dbReference>
<dbReference type="FunFam" id="2.60.120.10:FF:000099">
    <property type="entry name" value="1,2-dihydroxy-3-keto-5-methylthiopentene dioxygenase"/>
    <property type="match status" value="1"/>
</dbReference>
<gene>
    <name evidence="12" type="primary">RvY_18795-1</name>
    <name evidence="12" type="synonym">RvY_18795.1</name>
    <name evidence="12" type="ORF">RvY_18795</name>
</gene>
<evidence type="ECO:0000256" key="3">
    <source>
        <dbReference type="ARBA" id="ARBA00022596"/>
    </source>
</evidence>
<proteinExistence type="inferred from homology"/>
<feature type="binding site" evidence="11">
    <location>
        <position position="92"/>
    </location>
    <ligand>
        <name>Ni(2+)</name>
        <dbReference type="ChEBI" id="CHEBI:49786"/>
        <note>for nickel-dependent acireductone dioxygenase activity</note>
    </ligand>
</feature>
<dbReference type="GO" id="GO:0005506">
    <property type="term" value="F:iron ion binding"/>
    <property type="evidence" value="ECO:0007669"/>
    <property type="project" value="UniProtKB-UniRule"/>
</dbReference>
<comment type="subcellular location">
    <subcellularLocation>
        <location evidence="11">Cytoplasm</location>
    </subcellularLocation>
    <subcellularLocation>
        <location evidence="11">Nucleus</location>
    </subcellularLocation>
</comment>
<evidence type="ECO:0000256" key="8">
    <source>
        <dbReference type="ARBA" id="ARBA00023004"/>
    </source>
</evidence>
<dbReference type="AlphaFoldDB" id="A0A1D1W727"/>
<evidence type="ECO:0000256" key="10">
    <source>
        <dbReference type="ARBA" id="ARBA00023242"/>
    </source>
</evidence>
<keyword evidence="4 11" id="KW-0028">Amino-acid biosynthesis</keyword>
<evidence type="ECO:0000256" key="4">
    <source>
        <dbReference type="ARBA" id="ARBA00022605"/>
    </source>
</evidence>
<dbReference type="UniPathway" id="UPA00904">
    <property type="reaction ID" value="UER00878"/>
</dbReference>
<dbReference type="EC" id="1.13.11.54" evidence="11"/>
<protein>
    <recommendedName>
        <fullName evidence="11">Acireductone dioxygenase</fullName>
    </recommendedName>
    <alternativeName>
        <fullName evidence="11">Acireductone dioxygenase (Fe(2+)-requiring)</fullName>
        <shortName evidence="11">ARD'</shortName>
        <shortName evidence="11">Fe-ARD</shortName>
        <ecNumber evidence="11">1.13.11.54</ecNumber>
    </alternativeName>
    <alternativeName>
        <fullName evidence="11">Acireductone dioxygenase (Ni(2+)-requiring)</fullName>
        <shortName evidence="11">ARD</shortName>
        <shortName evidence="11">Ni-ARD</shortName>
        <ecNumber evidence="11">1.13.11.53</ecNumber>
    </alternativeName>
</protein>
<dbReference type="Proteomes" id="UP000186922">
    <property type="component" value="Unassembled WGS sequence"/>
</dbReference>
<keyword evidence="8 11" id="KW-0408">Iron</keyword>
<feature type="binding site" evidence="11">
    <location>
        <position position="92"/>
    </location>
    <ligand>
        <name>Fe(2+)</name>
        <dbReference type="ChEBI" id="CHEBI:29033"/>
        <note>for iron-dependent acireductone dioxygenase activity</note>
    </ligand>
</feature>
<evidence type="ECO:0000256" key="9">
    <source>
        <dbReference type="ARBA" id="ARBA00023167"/>
    </source>
</evidence>
<dbReference type="InterPro" id="IPR004313">
    <property type="entry name" value="ARD"/>
</dbReference>
<comment type="function">
    <text evidence="11">Catalyzes 2 different reactions between oxygen and the acireductone 1,2-dihydroxy-3-keto-5-methylthiopentene (DHK-MTPene) depending upon the metal bound in the active site. Fe-containing acireductone dioxygenase (Fe-ARD) produces formate and 2-keto-4-methylthiobutyrate (KMTB), the alpha-ketoacid precursor of methionine in the methionine recycle pathway. Ni-containing acireductone dioxygenase (Ni-ARD) produces methylthiopropionate, carbon monoxide and formate, and does not lie on the methionine recycle pathway.</text>
</comment>
<keyword evidence="7 11" id="KW-0560">Oxidoreductase</keyword>
<comment type="similarity">
    <text evidence="11">Belongs to the acireductone dioxygenase (ARD) family.</text>
</comment>
<feature type="binding site" evidence="11">
    <location>
        <position position="90"/>
    </location>
    <ligand>
        <name>Fe(2+)</name>
        <dbReference type="ChEBI" id="CHEBI:29033"/>
        <note>for iron-dependent acireductone dioxygenase activity</note>
    </ligand>
</feature>
<dbReference type="InterPro" id="IPR011051">
    <property type="entry name" value="RmlC_Cupin_sf"/>
</dbReference>
<evidence type="ECO:0000313" key="13">
    <source>
        <dbReference type="Proteomes" id="UP000186922"/>
    </source>
</evidence>
<dbReference type="CDD" id="cd02232">
    <property type="entry name" value="cupin_ARD"/>
    <property type="match status" value="1"/>
</dbReference>
<dbReference type="Gene3D" id="2.60.120.10">
    <property type="entry name" value="Jelly Rolls"/>
    <property type="match status" value="1"/>
</dbReference>
<evidence type="ECO:0000256" key="2">
    <source>
        <dbReference type="ARBA" id="ARBA00022490"/>
    </source>
</evidence>
<feature type="binding site" evidence="11">
    <location>
        <position position="90"/>
    </location>
    <ligand>
        <name>Ni(2+)</name>
        <dbReference type="ChEBI" id="CHEBI:49786"/>
        <note>for nickel-dependent acireductone dioxygenase activity</note>
    </ligand>
</feature>
<dbReference type="PANTHER" id="PTHR23418:SF0">
    <property type="entry name" value="ACIREDUCTONE DIOXYGENASE"/>
    <property type="match status" value="1"/>
</dbReference>
<name>A0A1D1W727_RAMVA</name>
<comment type="catalytic activity">
    <reaction evidence="1 11">
        <text>1,2-dihydroxy-5-(methylsulfanyl)pent-1-en-3-one + O2 = 4-methylsulfanyl-2-oxobutanoate + formate + 2 H(+)</text>
        <dbReference type="Rhea" id="RHEA:24504"/>
        <dbReference type="ChEBI" id="CHEBI:15378"/>
        <dbReference type="ChEBI" id="CHEBI:15379"/>
        <dbReference type="ChEBI" id="CHEBI:15740"/>
        <dbReference type="ChEBI" id="CHEBI:16723"/>
        <dbReference type="ChEBI" id="CHEBI:49252"/>
        <dbReference type="EC" id="1.13.11.54"/>
    </reaction>
</comment>
<dbReference type="OrthoDB" id="1867259at2759"/>
<feature type="binding site" evidence="11">
    <location>
        <position position="96"/>
    </location>
    <ligand>
        <name>Fe(2+)</name>
        <dbReference type="ChEBI" id="CHEBI:29033"/>
        <note>for iron-dependent acireductone dioxygenase activity</note>
    </ligand>
</feature>
<dbReference type="STRING" id="947166.A0A1D1W727"/>
<evidence type="ECO:0000256" key="11">
    <source>
        <dbReference type="HAMAP-Rule" id="MF_03154"/>
    </source>
</evidence>
<keyword evidence="2 11" id="KW-0963">Cytoplasm</keyword>
<dbReference type="GO" id="GO:0010308">
    <property type="term" value="F:acireductone dioxygenase (Ni2+-requiring) activity"/>
    <property type="evidence" value="ECO:0007669"/>
    <property type="project" value="UniProtKB-UniRule"/>
</dbReference>
<feature type="binding site" evidence="11">
    <location>
        <position position="96"/>
    </location>
    <ligand>
        <name>Ni(2+)</name>
        <dbReference type="ChEBI" id="CHEBI:49786"/>
        <note>for nickel-dependent acireductone dioxygenase activity</note>
    </ligand>
</feature>
<dbReference type="SUPFAM" id="SSF51182">
    <property type="entry name" value="RmlC-like cupins"/>
    <property type="match status" value="1"/>
</dbReference>
<dbReference type="InterPro" id="IPR014710">
    <property type="entry name" value="RmlC-like_jellyroll"/>
</dbReference>
<comment type="cofactor">
    <cofactor evidence="11">
        <name>Fe(2+)</name>
        <dbReference type="ChEBI" id="CHEBI:29033"/>
    </cofactor>
    <cofactor evidence="11">
        <name>Ni(2+)</name>
        <dbReference type="ChEBI" id="CHEBI:49786"/>
    </cofactor>
    <text evidence="11">Binds either 1 Fe or Ni cation per monomer. Iron-binding promotes an acireductone dioxygenase reaction producing 2-keto-4-methylthiobutyrate, while nickel-binding promotes an acireductone dioxygenase reaction producing 3-(methylsulfanyl)propanoate.</text>
</comment>
<dbReference type="HAMAP" id="MF_03154">
    <property type="entry name" value="Salvage_MtnD_euk"/>
    <property type="match status" value="1"/>
</dbReference>
<dbReference type="InterPro" id="IPR027496">
    <property type="entry name" value="ARD_euk"/>
</dbReference>
<evidence type="ECO:0000313" key="12">
    <source>
        <dbReference type="EMBL" id="GAV09220.1"/>
    </source>
</evidence>
<keyword evidence="10 11" id="KW-0539">Nucleus</keyword>
<accession>A0A1D1W727</accession>
<dbReference type="GO" id="GO:0005737">
    <property type="term" value="C:cytoplasm"/>
    <property type="evidence" value="ECO:0007669"/>
    <property type="project" value="UniProtKB-SubCell"/>
</dbReference>
<reference evidence="12 13" key="1">
    <citation type="journal article" date="2016" name="Nat. Commun.">
        <title>Extremotolerant tardigrade genome and improved radiotolerance of human cultured cells by tardigrade-unique protein.</title>
        <authorList>
            <person name="Hashimoto T."/>
            <person name="Horikawa D.D."/>
            <person name="Saito Y."/>
            <person name="Kuwahara H."/>
            <person name="Kozuka-Hata H."/>
            <person name="Shin-I T."/>
            <person name="Minakuchi Y."/>
            <person name="Ohishi K."/>
            <person name="Motoyama A."/>
            <person name="Aizu T."/>
            <person name="Enomoto A."/>
            <person name="Kondo K."/>
            <person name="Tanaka S."/>
            <person name="Hara Y."/>
            <person name="Koshikawa S."/>
            <person name="Sagara H."/>
            <person name="Miura T."/>
            <person name="Yokobori S."/>
            <person name="Miyagawa K."/>
            <person name="Suzuki Y."/>
            <person name="Kubo T."/>
            <person name="Oyama M."/>
            <person name="Kohara Y."/>
            <person name="Fujiyama A."/>
            <person name="Arakawa K."/>
            <person name="Katayama T."/>
            <person name="Toyoda A."/>
            <person name="Kunieda T."/>
        </authorList>
    </citation>
    <scope>NUCLEOTIDE SEQUENCE [LARGE SCALE GENOMIC DNA]</scope>
    <source>
        <strain evidence="12 13">YOKOZUNA-1</strain>
    </source>
</reference>
<organism evidence="12 13">
    <name type="scientific">Ramazzottius varieornatus</name>
    <name type="common">Water bear</name>
    <name type="synonym">Tardigrade</name>
    <dbReference type="NCBI Taxonomy" id="947166"/>
    <lineage>
        <taxon>Eukaryota</taxon>
        <taxon>Metazoa</taxon>
        <taxon>Ecdysozoa</taxon>
        <taxon>Tardigrada</taxon>
        <taxon>Eutardigrada</taxon>
        <taxon>Parachela</taxon>
        <taxon>Hypsibioidea</taxon>
        <taxon>Ramazzottiidae</taxon>
        <taxon>Ramazzottius</taxon>
    </lineage>
</organism>
<comment type="pathway">
    <text evidence="11">Amino-acid biosynthesis; L-methionine biosynthesis via salvage pathway; L-methionine from S-methyl-5-thio-alpha-D-ribose 1-phosphate: step 5/6.</text>
</comment>
<dbReference type="GO" id="GO:0019509">
    <property type="term" value="P:L-methionine salvage from methylthioadenosine"/>
    <property type="evidence" value="ECO:0007669"/>
    <property type="project" value="UniProtKB-UniRule"/>
</dbReference>
<dbReference type="EMBL" id="BDGG01000021">
    <property type="protein sequence ID" value="GAV09220.1"/>
    <property type="molecule type" value="Genomic_DNA"/>
</dbReference>
<keyword evidence="13" id="KW-1185">Reference proteome</keyword>
<keyword evidence="5 11" id="KW-0479">Metal-binding</keyword>
<keyword evidence="3 11" id="KW-0533">Nickel</keyword>
<feature type="binding site" evidence="11">
    <location>
        <position position="135"/>
    </location>
    <ligand>
        <name>Fe(2+)</name>
        <dbReference type="ChEBI" id="CHEBI:29033"/>
        <note>for iron-dependent acireductone dioxygenase activity</note>
    </ligand>
</feature>
<evidence type="ECO:0000256" key="6">
    <source>
        <dbReference type="ARBA" id="ARBA00022964"/>
    </source>
</evidence>
<dbReference type="Pfam" id="PF03079">
    <property type="entry name" value="ARD"/>
    <property type="match status" value="1"/>
</dbReference>
<keyword evidence="9 11" id="KW-0486">Methionine biosynthesis</keyword>
<feature type="binding site" evidence="11">
    <location>
        <position position="135"/>
    </location>
    <ligand>
        <name>Ni(2+)</name>
        <dbReference type="ChEBI" id="CHEBI:49786"/>
        <note>for nickel-dependent acireductone dioxygenase activity</note>
    </ligand>
</feature>
<evidence type="ECO:0000256" key="1">
    <source>
        <dbReference type="ARBA" id="ARBA00000428"/>
    </source>
</evidence>
<keyword evidence="6 11" id="KW-0223">Dioxygenase</keyword>
<comment type="caution">
    <text evidence="12">The sequence shown here is derived from an EMBL/GenBank/DDBJ whole genome shotgun (WGS) entry which is preliminary data.</text>
</comment>
<sequence length="185" mass="21371">MVRMYYMRDPVDDKTAPNFADPLHEITSDELAHKTNVICLQAEVNESVQEEILNEITHARRCNFRDIIEISPSKMGDQSISKLDIFFAEHLHNDDEIRFIVEGSGYFDVRDRDDKWIRIAVEKGDLIVLPAGIYHRFTLDQKLYIKAMRLFVGEPVWTPYNRDDKTDESAARSGYLSSWLGAVSS</sequence>